<protein>
    <submittedName>
        <fullName evidence="2">Uncharacterized protein</fullName>
    </submittedName>
</protein>
<dbReference type="Proteomes" id="UP001187315">
    <property type="component" value="Unassembled WGS sequence"/>
</dbReference>
<proteinExistence type="predicted"/>
<name>A0AA88NTG2_TACVA</name>
<organism evidence="2 3">
    <name type="scientific">Tachysurus vachellii</name>
    <name type="common">Darkbarbel catfish</name>
    <name type="synonym">Pelteobagrus vachellii</name>
    <dbReference type="NCBI Taxonomy" id="175792"/>
    <lineage>
        <taxon>Eukaryota</taxon>
        <taxon>Metazoa</taxon>
        <taxon>Chordata</taxon>
        <taxon>Craniata</taxon>
        <taxon>Vertebrata</taxon>
        <taxon>Euteleostomi</taxon>
        <taxon>Actinopterygii</taxon>
        <taxon>Neopterygii</taxon>
        <taxon>Teleostei</taxon>
        <taxon>Ostariophysi</taxon>
        <taxon>Siluriformes</taxon>
        <taxon>Bagridae</taxon>
        <taxon>Tachysurus</taxon>
    </lineage>
</organism>
<feature type="compositionally biased region" description="Polar residues" evidence="1">
    <location>
        <begin position="1"/>
        <end position="10"/>
    </location>
</feature>
<reference evidence="2" key="1">
    <citation type="submission" date="2023-08" db="EMBL/GenBank/DDBJ databases">
        <title>Pelteobagrus vachellii genome.</title>
        <authorList>
            <person name="Liu H."/>
        </authorList>
    </citation>
    <scope>NUCLEOTIDE SEQUENCE</scope>
    <source>
        <strain evidence="2">PRFRI_2022a</strain>
        <tissue evidence="2">Muscle</tissue>
    </source>
</reference>
<accession>A0AA88NTG2</accession>
<evidence type="ECO:0000256" key="1">
    <source>
        <dbReference type="SAM" id="MobiDB-lite"/>
    </source>
</evidence>
<dbReference type="AlphaFoldDB" id="A0AA88NTG2"/>
<keyword evidence="3" id="KW-1185">Reference proteome</keyword>
<comment type="caution">
    <text evidence="2">The sequence shown here is derived from an EMBL/GenBank/DDBJ whole genome shotgun (WGS) entry which is preliminary data.</text>
</comment>
<gene>
    <name evidence="2" type="ORF">Q7C36_002748</name>
</gene>
<sequence length="111" mass="12426">MRRLSVTASSLLPPAEKSDGLETQQPADRRTLLKHKSLLTNGCLPPVTKWCVDEETEREAGLTLAACRQFNPELRSGSLMNEIGSSRHTRTHIFLGLQFSLVLDVYVQFSQ</sequence>
<evidence type="ECO:0000313" key="2">
    <source>
        <dbReference type="EMBL" id="KAK2866692.1"/>
    </source>
</evidence>
<evidence type="ECO:0000313" key="3">
    <source>
        <dbReference type="Proteomes" id="UP001187315"/>
    </source>
</evidence>
<feature type="region of interest" description="Disordered" evidence="1">
    <location>
        <begin position="1"/>
        <end position="26"/>
    </location>
</feature>
<dbReference type="EMBL" id="JAVHJS010000002">
    <property type="protein sequence ID" value="KAK2866692.1"/>
    <property type="molecule type" value="Genomic_DNA"/>
</dbReference>